<accession>A0A0M0GR04</accession>
<dbReference type="AlphaFoldDB" id="A0A0M0GR04"/>
<dbReference type="RefSeq" id="WP_053427130.1">
    <property type="nucleotide sequence ID" value="NZ_LGUE01000001.1"/>
</dbReference>
<dbReference type="OrthoDB" id="1652026at2"/>
<reference evidence="2" key="1">
    <citation type="submission" date="2015-07" db="EMBL/GenBank/DDBJ databases">
        <title>Fjat-14235 jcm11544.</title>
        <authorList>
            <person name="Liu B."/>
            <person name="Wang J."/>
            <person name="Zhu Y."/>
            <person name="Liu G."/>
            <person name="Chen Q."/>
            <person name="Chen Z."/>
            <person name="Lan J."/>
            <person name="Che J."/>
            <person name="Ge C."/>
            <person name="Shi H."/>
            <person name="Pan Z."/>
            <person name="Liu X."/>
        </authorList>
    </citation>
    <scope>NUCLEOTIDE SEQUENCE [LARGE SCALE GENOMIC DNA]</scope>
    <source>
        <strain evidence="2">JCM 11544</strain>
    </source>
</reference>
<keyword evidence="2" id="KW-1185">Reference proteome</keyword>
<comment type="caution">
    <text evidence="1">The sequence shown here is derived from an EMBL/GenBank/DDBJ whole genome shotgun (WGS) entry which is preliminary data.</text>
</comment>
<dbReference type="PATRIC" id="fig|189381.12.peg.1240"/>
<evidence type="ECO:0000313" key="1">
    <source>
        <dbReference type="EMBL" id="KON91932.1"/>
    </source>
</evidence>
<name>A0A0M0GR04_9BACI</name>
<proteinExistence type="predicted"/>
<organism evidence="1 2">
    <name type="scientific">Rossellomorea marisflavi</name>
    <dbReference type="NCBI Taxonomy" id="189381"/>
    <lineage>
        <taxon>Bacteria</taxon>
        <taxon>Bacillati</taxon>
        <taxon>Bacillota</taxon>
        <taxon>Bacilli</taxon>
        <taxon>Bacillales</taxon>
        <taxon>Bacillaceae</taxon>
        <taxon>Rossellomorea</taxon>
    </lineage>
</organism>
<protein>
    <submittedName>
        <fullName evidence="1">Uncharacterized protein</fullName>
    </submittedName>
</protein>
<sequence length="82" mass="9539">MDLQGQERFLSFILQRVQDGKEEEAKLILMENFNKQQEGTFSEEDALSFLPRITPLLKDEKTNEVQAVVKQFSKTFNQGDSR</sequence>
<dbReference type="EMBL" id="LGUE01000001">
    <property type="protein sequence ID" value="KON91932.1"/>
    <property type="molecule type" value="Genomic_DNA"/>
</dbReference>
<dbReference type="Proteomes" id="UP000037405">
    <property type="component" value="Unassembled WGS sequence"/>
</dbReference>
<gene>
    <name evidence="1" type="ORF">AF331_05525</name>
</gene>
<evidence type="ECO:0000313" key="2">
    <source>
        <dbReference type="Proteomes" id="UP000037405"/>
    </source>
</evidence>